<feature type="region of interest" description="Disordered" evidence="1">
    <location>
        <begin position="17"/>
        <end position="58"/>
    </location>
</feature>
<organism evidence="2 3">
    <name type="scientific">Rubroshorea leprosula</name>
    <dbReference type="NCBI Taxonomy" id="152421"/>
    <lineage>
        <taxon>Eukaryota</taxon>
        <taxon>Viridiplantae</taxon>
        <taxon>Streptophyta</taxon>
        <taxon>Embryophyta</taxon>
        <taxon>Tracheophyta</taxon>
        <taxon>Spermatophyta</taxon>
        <taxon>Magnoliopsida</taxon>
        <taxon>eudicotyledons</taxon>
        <taxon>Gunneridae</taxon>
        <taxon>Pentapetalae</taxon>
        <taxon>rosids</taxon>
        <taxon>malvids</taxon>
        <taxon>Malvales</taxon>
        <taxon>Dipterocarpaceae</taxon>
        <taxon>Rubroshorea</taxon>
    </lineage>
</organism>
<evidence type="ECO:0000313" key="2">
    <source>
        <dbReference type="EMBL" id="GKV11331.1"/>
    </source>
</evidence>
<proteinExistence type="predicted"/>
<name>A0AAV5JF14_9ROSI</name>
<sequence>MIEDLLRAVQALQQQEPMGAHIEMPEGGHNPADTLEGNLEDETTDGRDDNPFHEAGTANQVEESLMIQGMMAIAKEEGQDWGSHSLSEDN</sequence>
<dbReference type="Proteomes" id="UP001054252">
    <property type="component" value="Unassembled WGS sequence"/>
</dbReference>
<accession>A0AAV5JF14</accession>
<gene>
    <name evidence="2" type="ORF">SLEP1_g22595</name>
</gene>
<comment type="caution">
    <text evidence="2">The sequence shown here is derived from an EMBL/GenBank/DDBJ whole genome shotgun (WGS) entry which is preliminary data.</text>
</comment>
<keyword evidence="3" id="KW-1185">Reference proteome</keyword>
<dbReference type="EMBL" id="BPVZ01000034">
    <property type="protein sequence ID" value="GKV11331.1"/>
    <property type="molecule type" value="Genomic_DNA"/>
</dbReference>
<protein>
    <submittedName>
        <fullName evidence="2">Uncharacterized protein</fullName>
    </submittedName>
</protein>
<dbReference type="AlphaFoldDB" id="A0AAV5JF14"/>
<evidence type="ECO:0000313" key="3">
    <source>
        <dbReference type="Proteomes" id="UP001054252"/>
    </source>
</evidence>
<evidence type="ECO:0000256" key="1">
    <source>
        <dbReference type="SAM" id="MobiDB-lite"/>
    </source>
</evidence>
<reference evidence="2 3" key="1">
    <citation type="journal article" date="2021" name="Commun. Biol.">
        <title>The genome of Shorea leprosula (Dipterocarpaceae) highlights the ecological relevance of drought in aseasonal tropical rainforests.</title>
        <authorList>
            <person name="Ng K.K.S."/>
            <person name="Kobayashi M.J."/>
            <person name="Fawcett J.A."/>
            <person name="Hatakeyama M."/>
            <person name="Paape T."/>
            <person name="Ng C.H."/>
            <person name="Ang C.C."/>
            <person name="Tnah L.H."/>
            <person name="Lee C.T."/>
            <person name="Nishiyama T."/>
            <person name="Sese J."/>
            <person name="O'Brien M.J."/>
            <person name="Copetti D."/>
            <person name="Mohd Noor M.I."/>
            <person name="Ong R.C."/>
            <person name="Putra M."/>
            <person name="Sireger I.Z."/>
            <person name="Indrioko S."/>
            <person name="Kosugi Y."/>
            <person name="Izuno A."/>
            <person name="Isagi Y."/>
            <person name="Lee S.L."/>
            <person name="Shimizu K.K."/>
        </authorList>
    </citation>
    <scope>NUCLEOTIDE SEQUENCE [LARGE SCALE GENOMIC DNA]</scope>
    <source>
        <strain evidence="2">214</strain>
    </source>
</reference>